<feature type="region of interest" description="Disordered" evidence="1">
    <location>
        <begin position="438"/>
        <end position="461"/>
    </location>
</feature>
<dbReference type="PANTHER" id="PTHR33223">
    <property type="entry name" value="CCHC-TYPE DOMAIN-CONTAINING PROTEIN"/>
    <property type="match status" value="1"/>
</dbReference>
<feature type="region of interest" description="Disordered" evidence="1">
    <location>
        <begin position="900"/>
        <end position="974"/>
    </location>
</feature>
<feature type="compositionally biased region" description="Polar residues" evidence="1">
    <location>
        <begin position="914"/>
        <end position="924"/>
    </location>
</feature>
<evidence type="ECO:0008006" key="4">
    <source>
        <dbReference type="Google" id="ProtNLM"/>
    </source>
</evidence>
<feature type="compositionally biased region" description="Basic residues" evidence="1">
    <location>
        <begin position="953"/>
        <end position="965"/>
    </location>
</feature>
<dbReference type="EMBL" id="NMUH01001939">
    <property type="protein sequence ID" value="MQL96630.1"/>
    <property type="molecule type" value="Genomic_DNA"/>
</dbReference>
<dbReference type="AlphaFoldDB" id="A0A843VSX2"/>
<dbReference type="PANTHER" id="PTHR33223:SF6">
    <property type="entry name" value="CCHC-TYPE DOMAIN-CONTAINING PROTEIN"/>
    <property type="match status" value="1"/>
</dbReference>
<dbReference type="Proteomes" id="UP000652761">
    <property type="component" value="Unassembled WGS sequence"/>
</dbReference>
<feature type="compositionally biased region" description="Low complexity" evidence="1">
    <location>
        <begin position="927"/>
        <end position="943"/>
    </location>
</feature>
<protein>
    <recommendedName>
        <fullName evidence="4">Retrotransposon gag domain-containing protein</fullName>
    </recommendedName>
</protein>
<feature type="non-terminal residue" evidence="2">
    <location>
        <position position="1"/>
    </location>
</feature>
<proteinExistence type="predicted"/>
<organism evidence="2 3">
    <name type="scientific">Colocasia esculenta</name>
    <name type="common">Wild taro</name>
    <name type="synonym">Arum esculentum</name>
    <dbReference type="NCBI Taxonomy" id="4460"/>
    <lineage>
        <taxon>Eukaryota</taxon>
        <taxon>Viridiplantae</taxon>
        <taxon>Streptophyta</taxon>
        <taxon>Embryophyta</taxon>
        <taxon>Tracheophyta</taxon>
        <taxon>Spermatophyta</taxon>
        <taxon>Magnoliopsida</taxon>
        <taxon>Liliopsida</taxon>
        <taxon>Araceae</taxon>
        <taxon>Aroideae</taxon>
        <taxon>Colocasieae</taxon>
        <taxon>Colocasia</taxon>
    </lineage>
</organism>
<evidence type="ECO:0000313" key="3">
    <source>
        <dbReference type="Proteomes" id="UP000652761"/>
    </source>
</evidence>
<keyword evidence="3" id="KW-1185">Reference proteome</keyword>
<sequence length="974" mass="108999">MAVTYGPLVVNNHARFGYLATPIVFRDFPAIVGSPYFLGVVLTYQEEGITQKSPSNKSTKKTSRIRANIKARPATINGGTEMPSKDNADKETKSHSTQIWTFSVQTISSKIIAPVSSQRGQNKYHKSKRPSTAISRSGKSIMVGGLRVRLDGSQPIIPRDRYIPTIPTSNRFSALRWFRGKQEDSKVEADEAQKLKKTQTDAPKVFSKRSNVKYASLQHIEPNYHHGQKRKGVYKKSSYTPQSPENIRVVKGNPTQQLKYRASVSHRIPRVSVFDRLGAIPNASTRPSKRRQVTWATEEKPKLIIFSCYASGNDSGEPAEQIAEATSNNPTEAIRQFARRNRQPDGQAGTSGQAPSRVDFQHEGIQIPFFEETNIQIEEGGLPTSNINLVIDLRTRENFQAMSDNDKYQAMQQCQSQMAALLNEMRRLTTSSLRHSIEPVSTQNQQHPDGSAPANHPAASTTGLLPQATDMQKKFLDRFQTAEKKVSLSELCSLKQKKGESAIDFIKRWREFSMKCNNPPTQEDAIPICRRGLISTINEKLLGANIKSFDQLNSTVAEIEMFLAEQIAHTSYKGKLPKKRKQPAKEVNVIDFSPGNEDTPAQVPCTLQIAPQIYPEQPPMSPYADSIGWLSEGPSTPIELARLYSFPRHQTFSLFRLCLQSGLMNYSALAKILANYCPYHQMMGHGIEDCIRFKDDVQRLIGQGIISLGVHQVNPPQPHTQQPPDGPANPGSYSVNVINASSSSGLPQSTLEEPSNPYLSSQWYTDARPLQQRSFAIKNTKPIFDNLKRQSLVTIFEPAPYIFQSEKEMHDYCEYHAKAIHPTKDCPDLHDLIETHIREGKIDQYGNSLAPANEVNGISEEAAAKPISQQTEEFVNDYHQLPSSVIEEAIDSTFQSQASENGWVTVGPRKSANSKRTNNSTPRGGSNKRSISKSSSEQKVISSLEALQIRNREKNRRKNEKRRIKKQMERDAAA</sequence>
<comment type="caution">
    <text evidence="2">The sequence shown here is derived from an EMBL/GenBank/DDBJ whole genome shotgun (WGS) entry which is preliminary data.</text>
</comment>
<feature type="compositionally biased region" description="Polar residues" evidence="1">
    <location>
        <begin position="438"/>
        <end position="448"/>
    </location>
</feature>
<name>A0A843VSX2_COLES</name>
<feature type="region of interest" description="Disordered" evidence="1">
    <location>
        <begin position="711"/>
        <end position="734"/>
    </location>
</feature>
<evidence type="ECO:0000256" key="1">
    <source>
        <dbReference type="SAM" id="MobiDB-lite"/>
    </source>
</evidence>
<feature type="region of interest" description="Disordered" evidence="1">
    <location>
        <begin position="117"/>
        <end position="136"/>
    </location>
</feature>
<gene>
    <name evidence="2" type="ORF">Taro_029311</name>
</gene>
<evidence type="ECO:0000313" key="2">
    <source>
        <dbReference type="EMBL" id="MQL96630.1"/>
    </source>
</evidence>
<reference evidence="2" key="1">
    <citation type="submission" date="2017-07" db="EMBL/GenBank/DDBJ databases">
        <title>Taro Niue Genome Assembly and Annotation.</title>
        <authorList>
            <person name="Atibalentja N."/>
            <person name="Keating K."/>
            <person name="Fields C.J."/>
        </authorList>
    </citation>
    <scope>NUCLEOTIDE SEQUENCE</scope>
    <source>
        <strain evidence="2">Niue_2</strain>
        <tissue evidence="2">Leaf</tissue>
    </source>
</reference>
<accession>A0A843VSX2</accession>